<reference evidence="3 4" key="1">
    <citation type="submission" date="2024-06" db="EMBL/GenBank/DDBJ databases">
        <authorList>
            <person name="Kaempfer P."/>
            <person name="Viver T."/>
        </authorList>
    </citation>
    <scope>NUCLEOTIDE SEQUENCE [LARGE SCALE GENOMIC DNA]</scope>
    <source>
        <strain evidence="3 4">ST-119</strain>
    </source>
</reference>
<proteinExistence type="predicted"/>
<gene>
    <name evidence="3" type="ORF">ABS766_00135</name>
</gene>
<accession>A0ABW8YS92</accession>
<feature type="transmembrane region" description="Helical" evidence="2">
    <location>
        <begin position="188"/>
        <end position="212"/>
    </location>
</feature>
<evidence type="ECO:0000256" key="2">
    <source>
        <dbReference type="SAM" id="Phobius"/>
    </source>
</evidence>
<dbReference type="EMBL" id="JBELPZ010000001">
    <property type="protein sequence ID" value="MFL9842815.1"/>
    <property type="molecule type" value="Genomic_DNA"/>
</dbReference>
<evidence type="ECO:0000256" key="1">
    <source>
        <dbReference type="SAM" id="MobiDB-lite"/>
    </source>
</evidence>
<keyword evidence="2" id="KW-1133">Transmembrane helix</keyword>
<name>A0ABW8YS92_9FLAO</name>
<evidence type="ECO:0000313" key="3">
    <source>
        <dbReference type="EMBL" id="MFL9842815.1"/>
    </source>
</evidence>
<protein>
    <submittedName>
        <fullName evidence="3">Uncharacterized protein</fullName>
    </submittedName>
</protein>
<dbReference type="RefSeq" id="WP_408083040.1">
    <property type="nucleotide sequence ID" value="NZ_JBELPZ010000001.1"/>
</dbReference>
<evidence type="ECO:0000313" key="4">
    <source>
        <dbReference type="Proteomes" id="UP001629156"/>
    </source>
</evidence>
<organism evidence="3 4">
    <name type="scientific">Flavobacterium rhizosphaerae</name>
    <dbReference type="NCBI Taxonomy" id="3163298"/>
    <lineage>
        <taxon>Bacteria</taxon>
        <taxon>Pseudomonadati</taxon>
        <taxon>Bacteroidota</taxon>
        <taxon>Flavobacteriia</taxon>
        <taxon>Flavobacteriales</taxon>
        <taxon>Flavobacteriaceae</taxon>
        <taxon>Flavobacterium</taxon>
    </lineage>
</organism>
<keyword evidence="2" id="KW-0472">Membrane</keyword>
<feature type="region of interest" description="Disordered" evidence="1">
    <location>
        <begin position="335"/>
        <end position="390"/>
    </location>
</feature>
<comment type="caution">
    <text evidence="3">The sequence shown here is derived from an EMBL/GenBank/DDBJ whole genome shotgun (WGS) entry which is preliminary data.</text>
</comment>
<feature type="transmembrane region" description="Helical" evidence="2">
    <location>
        <begin position="6"/>
        <end position="27"/>
    </location>
</feature>
<feature type="transmembrane region" description="Helical" evidence="2">
    <location>
        <begin position="273"/>
        <end position="298"/>
    </location>
</feature>
<dbReference type="Proteomes" id="UP001629156">
    <property type="component" value="Unassembled WGS sequence"/>
</dbReference>
<keyword evidence="2" id="KW-0812">Transmembrane</keyword>
<keyword evidence="4" id="KW-1185">Reference proteome</keyword>
<sequence length="390" mass="42267">MFGSNTLEIVIGLIVIFILISTICSAIREGIESILKTRAAYLEQGIRQLLNDKTGTRLAKDFFNHPLISGLFNGSYTPGSGWDKANVLANGKSLPSYIPSKNFARALMDIAAKGADMDVNNGSTSPIVSLASIRENISKIENPDVQRVILNAIDIAQGDLNKAQQALESWFNSAMDRVSGWYKRSTQWIILVITLFVAVGLNVNSIAIINYLNKNDTARKVLLEKAEQLNTANMAANGAPLDYEKAQEYLDEMKLPIGWDIYGKKGDTGGKKFTLTFTVILGWLITALAATLGTPYWFDLLNKVMVIRSTVKPHEKSLEEASQDAQPPAPKKVYVTPQEYENPPSGGGGSGISNAVTAQAQSHDDIDGCGVAFNDITPDEDLPEAKGGVA</sequence>
<feature type="compositionally biased region" description="Polar residues" evidence="1">
    <location>
        <begin position="352"/>
        <end position="361"/>
    </location>
</feature>